<organism evidence="1 2">
    <name type="scientific">Canavalia gladiata</name>
    <name type="common">Sword bean</name>
    <name type="synonym">Dolichos gladiatus</name>
    <dbReference type="NCBI Taxonomy" id="3824"/>
    <lineage>
        <taxon>Eukaryota</taxon>
        <taxon>Viridiplantae</taxon>
        <taxon>Streptophyta</taxon>
        <taxon>Embryophyta</taxon>
        <taxon>Tracheophyta</taxon>
        <taxon>Spermatophyta</taxon>
        <taxon>Magnoliopsida</taxon>
        <taxon>eudicotyledons</taxon>
        <taxon>Gunneridae</taxon>
        <taxon>Pentapetalae</taxon>
        <taxon>rosids</taxon>
        <taxon>fabids</taxon>
        <taxon>Fabales</taxon>
        <taxon>Fabaceae</taxon>
        <taxon>Papilionoideae</taxon>
        <taxon>50 kb inversion clade</taxon>
        <taxon>NPAAA clade</taxon>
        <taxon>indigoferoid/millettioid clade</taxon>
        <taxon>Phaseoleae</taxon>
        <taxon>Canavalia</taxon>
    </lineage>
</organism>
<reference evidence="1 2" key="1">
    <citation type="submission" date="2024-01" db="EMBL/GenBank/DDBJ databases">
        <title>The genomes of 5 underutilized Papilionoideae crops provide insights into root nodulation and disease resistanc.</title>
        <authorList>
            <person name="Jiang F."/>
        </authorList>
    </citation>
    <scope>NUCLEOTIDE SEQUENCE [LARGE SCALE GENOMIC DNA]</scope>
    <source>
        <strain evidence="1">LVBAO_FW01</strain>
        <tissue evidence="1">Leaves</tissue>
    </source>
</reference>
<sequence>MFAIEEPIFVENPQATTKHLKVKDLAFGRMEGDGPTITVAFFMAQCLHQPGIEPGSVPWQGEIDKEKEKEGDGPTITVAFPHGSSFAPAGNRTRVCTVAGYYSTTRPLVLHANKLRINESNMKLGPQRLVIMFFLGLV</sequence>
<comment type="caution">
    <text evidence="1">The sequence shown here is derived from an EMBL/GenBank/DDBJ whole genome shotgun (WGS) entry which is preliminary data.</text>
</comment>
<protein>
    <submittedName>
        <fullName evidence="1">Uncharacterized protein</fullName>
    </submittedName>
</protein>
<name>A0AAN9M778_CANGL</name>
<accession>A0AAN9M778</accession>
<dbReference type="EMBL" id="JAYMYQ010000002">
    <property type="protein sequence ID" value="KAK7349555.1"/>
    <property type="molecule type" value="Genomic_DNA"/>
</dbReference>
<evidence type="ECO:0000313" key="1">
    <source>
        <dbReference type="EMBL" id="KAK7349555.1"/>
    </source>
</evidence>
<proteinExistence type="predicted"/>
<dbReference type="Proteomes" id="UP001367508">
    <property type="component" value="Unassembled WGS sequence"/>
</dbReference>
<evidence type="ECO:0000313" key="2">
    <source>
        <dbReference type="Proteomes" id="UP001367508"/>
    </source>
</evidence>
<gene>
    <name evidence="1" type="ORF">VNO77_07006</name>
</gene>
<dbReference type="AlphaFoldDB" id="A0AAN9M778"/>
<keyword evidence="2" id="KW-1185">Reference proteome</keyword>